<dbReference type="Pfam" id="PF13560">
    <property type="entry name" value="HTH_31"/>
    <property type="match status" value="1"/>
</dbReference>
<dbReference type="Proteomes" id="UP000636010">
    <property type="component" value="Unassembled WGS sequence"/>
</dbReference>
<dbReference type="SUPFAM" id="SSF47413">
    <property type="entry name" value="lambda repressor-like DNA-binding domains"/>
    <property type="match status" value="1"/>
</dbReference>
<protein>
    <recommendedName>
        <fullName evidence="1">HTH cro/C1-type domain-containing protein</fullName>
    </recommendedName>
</protein>
<feature type="domain" description="HTH cro/C1-type" evidence="1">
    <location>
        <begin position="7"/>
        <end position="61"/>
    </location>
</feature>
<dbReference type="InterPro" id="IPR010982">
    <property type="entry name" value="Lambda_DNA-bd_dom_sf"/>
</dbReference>
<dbReference type="RefSeq" id="WP_188467730.1">
    <property type="nucleotide sequence ID" value="NZ_BAABHU010000023.1"/>
</dbReference>
<proteinExistence type="predicted"/>
<organism evidence="2 3">
    <name type="scientific">Marivirga lumbricoides</name>
    <dbReference type="NCBI Taxonomy" id="1046115"/>
    <lineage>
        <taxon>Bacteria</taxon>
        <taxon>Pseudomonadati</taxon>
        <taxon>Bacteroidota</taxon>
        <taxon>Cytophagia</taxon>
        <taxon>Cytophagales</taxon>
        <taxon>Marivirgaceae</taxon>
        <taxon>Marivirga</taxon>
    </lineage>
</organism>
<reference evidence="3" key="1">
    <citation type="journal article" date="2019" name="Int. J. Syst. Evol. Microbiol.">
        <title>The Global Catalogue of Microorganisms (GCM) 10K type strain sequencing project: providing services to taxonomists for standard genome sequencing and annotation.</title>
        <authorList>
            <consortium name="The Broad Institute Genomics Platform"/>
            <consortium name="The Broad Institute Genome Sequencing Center for Infectious Disease"/>
            <person name="Wu L."/>
            <person name="Ma J."/>
        </authorList>
    </citation>
    <scope>NUCLEOTIDE SEQUENCE [LARGE SCALE GENOMIC DNA]</scope>
    <source>
        <strain evidence="3">CGMCC 1.10832</strain>
    </source>
</reference>
<name>A0ABQ1NDC6_9BACT</name>
<dbReference type="SMART" id="SM00530">
    <property type="entry name" value="HTH_XRE"/>
    <property type="match status" value="1"/>
</dbReference>
<evidence type="ECO:0000259" key="1">
    <source>
        <dbReference type="PROSITE" id="PS50943"/>
    </source>
</evidence>
<dbReference type="EMBL" id="BMEC01000023">
    <property type="protein sequence ID" value="GGC55329.1"/>
    <property type="molecule type" value="Genomic_DNA"/>
</dbReference>
<accession>A0ABQ1NDC6</accession>
<comment type="caution">
    <text evidence="2">The sequence shown here is derived from an EMBL/GenBank/DDBJ whole genome shotgun (WGS) entry which is preliminary data.</text>
</comment>
<dbReference type="PROSITE" id="PS50943">
    <property type="entry name" value="HTH_CROC1"/>
    <property type="match status" value="1"/>
</dbReference>
<dbReference type="CDD" id="cd00093">
    <property type="entry name" value="HTH_XRE"/>
    <property type="match status" value="1"/>
</dbReference>
<keyword evidence="3" id="KW-1185">Reference proteome</keyword>
<dbReference type="Gene3D" id="1.10.260.40">
    <property type="entry name" value="lambda repressor-like DNA-binding domains"/>
    <property type="match status" value="1"/>
</dbReference>
<evidence type="ECO:0000313" key="2">
    <source>
        <dbReference type="EMBL" id="GGC55329.1"/>
    </source>
</evidence>
<dbReference type="InterPro" id="IPR001387">
    <property type="entry name" value="Cro/C1-type_HTH"/>
</dbReference>
<gene>
    <name evidence="2" type="ORF">GCM10011506_46220</name>
</gene>
<evidence type="ECO:0000313" key="3">
    <source>
        <dbReference type="Proteomes" id="UP000636010"/>
    </source>
</evidence>
<sequence>MHFGERIRELRESQGLLQRQLAASLEIDTPMFSKIERGERKAKREQVELLASLLHANLSDLLRIWLADQIIDLVKDEPQASEALKTALKEIKKDEH</sequence>